<proteinExistence type="predicted"/>
<organism evidence="1 2">
    <name type="scientific">Photobacterium angustum</name>
    <dbReference type="NCBI Taxonomy" id="661"/>
    <lineage>
        <taxon>Bacteria</taxon>
        <taxon>Pseudomonadati</taxon>
        <taxon>Pseudomonadota</taxon>
        <taxon>Gammaproteobacteria</taxon>
        <taxon>Vibrionales</taxon>
        <taxon>Vibrionaceae</taxon>
        <taxon>Photobacterium</taxon>
    </lineage>
</organism>
<name>A0A855SKN7_PHOAN</name>
<dbReference type="EMBL" id="PYOY01000002">
    <property type="protein sequence ID" value="PSX08690.1"/>
    <property type="molecule type" value="Genomic_DNA"/>
</dbReference>
<protein>
    <submittedName>
        <fullName evidence="1">Uncharacterized protein</fullName>
    </submittedName>
</protein>
<sequence length="128" mass="14716">MLINILLYAKDGLVNLSTENGWHSLSLGEFTKAFIPALSQLFEEEYNFRTHDRPCVGTNIITWDMTNGKFLIAISWKACEEVTVYYSNEAFGEVKLYSNCNDGREWFEILQNELPNKINNGKFSAFCI</sequence>
<dbReference type="Proteomes" id="UP000241440">
    <property type="component" value="Unassembled WGS sequence"/>
</dbReference>
<dbReference type="AlphaFoldDB" id="A0A855SKN7"/>
<evidence type="ECO:0000313" key="2">
    <source>
        <dbReference type="Proteomes" id="UP000241440"/>
    </source>
</evidence>
<gene>
    <name evidence="1" type="ORF">C0W41_06280</name>
</gene>
<evidence type="ECO:0000313" key="1">
    <source>
        <dbReference type="EMBL" id="PSX08690.1"/>
    </source>
</evidence>
<accession>A0A855SKN7</accession>
<comment type="caution">
    <text evidence="1">The sequence shown here is derived from an EMBL/GenBank/DDBJ whole genome shotgun (WGS) entry which is preliminary data.</text>
</comment>
<reference evidence="1 2" key="1">
    <citation type="submission" date="2018-01" db="EMBL/GenBank/DDBJ databases">
        <title>Whole genome sequencing of Histamine producing bacteria.</title>
        <authorList>
            <person name="Butler K."/>
        </authorList>
    </citation>
    <scope>NUCLEOTIDE SEQUENCE [LARGE SCALE GENOMIC DNA]</scope>
    <source>
        <strain evidence="1 2">A2-1</strain>
    </source>
</reference>